<name>A0A5R9E3D2_9ACTN</name>
<dbReference type="OrthoDB" id="4252172at2"/>
<accession>A0A5R9E3D2</accession>
<dbReference type="RefSeq" id="WP_138052871.1">
    <property type="nucleotide sequence ID" value="NZ_VAWE01000001.1"/>
</dbReference>
<evidence type="ECO:0000313" key="2">
    <source>
        <dbReference type="Proteomes" id="UP000305921"/>
    </source>
</evidence>
<dbReference type="AlphaFoldDB" id="A0A5R9E3D2"/>
<keyword evidence="2" id="KW-1185">Reference proteome</keyword>
<dbReference type="EMBL" id="VAWE01000001">
    <property type="protein sequence ID" value="TLQ43452.1"/>
    <property type="molecule type" value="Genomic_DNA"/>
</dbReference>
<evidence type="ECO:0000313" key="1">
    <source>
        <dbReference type="EMBL" id="TLQ43452.1"/>
    </source>
</evidence>
<protein>
    <submittedName>
        <fullName evidence="1">Uncharacterized protein</fullName>
    </submittedName>
</protein>
<gene>
    <name evidence="1" type="ORF">FEF34_10115</name>
</gene>
<reference evidence="1 2" key="1">
    <citation type="submission" date="2019-05" db="EMBL/GenBank/DDBJ databases">
        <title>Streptomyces marianii sp. nov., a novel marine actinomycete from southern coast of India.</title>
        <authorList>
            <person name="Iniyan A.M."/>
            <person name="Wink J."/>
            <person name="Ramprasad E."/>
            <person name="Ramana C.V."/>
            <person name="Bunk B."/>
            <person name="Sproer C."/>
            <person name="Joseph F.-J.R.S."/>
            <person name="Vincent S.G.P."/>
        </authorList>
    </citation>
    <scope>NUCLEOTIDE SEQUENCE [LARGE SCALE GENOMIC DNA]</scope>
    <source>
        <strain evidence="1 2">ICN19</strain>
    </source>
</reference>
<organism evidence="1 2">
    <name type="scientific">Streptomyces marianii</name>
    <dbReference type="NCBI Taxonomy" id="1817406"/>
    <lineage>
        <taxon>Bacteria</taxon>
        <taxon>Bacillati</taxon>
        <taxon>Actinomycetota</taxon>
        <taxon>Actinomycetes</taxon>
        <taxon>Kitasatosporales</taxon>
        <taxon>Streptomycetaceae</taxon>
        <taxon>Streptomyces</taxon>
    </lineage>
</organism>
<sequence>MNTKPTDLPGRTGFTGHRDIPFATRYVMREKNEARVEIDANEHWLPTPNMQARHDGVRILTTNIEDLGRWLEAHGGEITTSEAGDGIQVWTLRTATDVWPDGSRVPVLVSVLVPDDFPMMPEIRAAVAA</sequence>
<proteinExistence type="predicted"/>
<comment type="caution">
    <text evidence="1">The sequence shown here is derived from an EMBL/GenBank/DDBJ whole genome shotgun (WGS) entry which is preliminary data.</text>
</comment>
<dbReference type="Proteomes" id="UP000305921">
    <property type="component" value="Unassembled WGS sequence"/>
</dbReference>